<organism evidence="1">
    <name type="scientific">marine metagenome</name>
    <dbReference type="NCBI Taxonomy" id="408172"/>
    <lineage>
        <taxon>unclassified sequences</taxon>
        <taxon>metagenomes</taxon>
        <taxon>ecological metagenomes</taxon>
    </lineage>
</organism>
<dbReference type="InterPro" id="IPR006311">
    <property type="entry name" value="TAT_signal"/>
</dbReference>
<dbReference type="EMBL" id="UINC01001123">
    <property type="protein sequence ID" value="SUZ71479.1"/>
    <property type="molecule type" value="Genomic_DNA"/>
</dbReference>
<dbReference type="PANTHER" id="PTHR10188">
    <property type="entry name" value="L-ASPARAGINASE"/>
    <property type="match status" value="1"/>
</dbReference>
<dbReference type="GO" id="GO:0003948">
    <property type="term" value="F:N4-(beta-N-acetylglucosaminyl)-L-asparaginase activity"/>
    <property type="evidence" value="ECO:0007669"/>
    <property type="project" value="TreeGrafter"/>
</dbReference>
<dbReference type="GO" id="GO:0005737">
    <property type="term" value="C:cytoplasm"/>
    <property type="evidence" value="ECO:0007669"/>
    <property type="project" value="TreeGrafter"/>
</dbReference>
<accession>A0A381PZQ1</accession>
<dbReference type="AlphaFoldDB" id="A0A381PZQ1"/>
<name>A0A381PZQ1_9ZZZZ</name>
<protein>
    <recommendedName>
        <fullName evidence="2">Asparaginase</fullName>
    </recommendedName>
</protein>
<evidence type="ECO:0000313" key="1">
    <source>
        <dbReference type="EMBL" id="SUZ71479.1"/>
    </source>
</evidence>
<proteinExistence type="predicted"/>
<sequence>MKTRDVTRRGFLSGLAGAGLTAPVLGRSATVGVQANPNNFPLVVTSKTNRFVREEITTTAYDLMLNGGSAMDAAEKGTNISESDPRDTTVGYGGDPNEDGFLQLDASVMNGADNNNIGAVAAIENIKTPCSVARLVMERTDHWLLAGRGALRFAKMHGFKEEDLLTNEARQHWLTWKETLSNRDYYFPPRDPSEPVGGTINVLTLDRNGDIAGVTSTVGHHFKLVGRVGDSPIIGAGLYVDNAVGAAGATGHGEECVKNCGSVFVVERMRDGMTPQEACEALCRRVLERHNGQPMFNLRMVALDKQGRYGQCSLRGLQADEDGSFRGSGYAVHDGRGHRLEEGVALLPAMTQAELDSIPWR</sequence>
<dbReference type="Pfam" id="PF01112">
    <property type="entry name" value="Asparaginase_2"/>
    <property type="match status" value="1"/>
</dbReference>
<dbReference type="PANTHER" id="PTHR10188:SF16">
    <property type="entry name" value="N(4)-(BETA-N-ACETYLGLUCOSAMINYL)-L-ASPARAGINASE-LIKE"/>
    <property type="match status" value="1"/>
</dbReference>
<dbReference type="InterPro" id="IPR000246">
    <property type="entry name" value="Peptidase_T2"/>
</dbReference>
<dbReference type="CDD" id="cd04513">
    <property type="entry name" value="Glycosylasparaginase"/>
    <property type="match status" value="1"/>
</dbReference>
<dbReference type="PROSITE" id="PS51318">
    <property type="entry name" value="TAT"/>
    <property type="match status" value="1"/>
</dbReference>
<dbReference type="Gene3D" id="3.60.20.30">
    <property type="entry name" value="(Glycosyl)asparaginase"/>
    <property type="match status" value="1"/>
</dbReference>
<gene>
    <name evidence="1" type="ORF">METZ01_LOCUS24333</name>
</gene>
<dbReference type="SUPFAM" id="SSF56235">
    <property type="entry name" value="N-terminal nucleophile aminohydrolases (Ntn hydrolases)"/>
    <property type="match status" value="1"/>
</dbReference>
<reference evidence="1" key="1">
    <citation type="submission" date="2018-05" db="EMBL/GenBank/DDBJ databases">
        <authorList>
            <person name="Lanie J.A."/>
            <person name="Ng W.-L."/>
            <person name="Kazmierczak K.M."/>
            <person name="Andrzejewski T.M."/>
            <person name="Davidsen T.M."/>
            <person name="Wayne K.J."/>
            <person name="Tettelin H."/>
            <person name="Glass J.I."/>
            <person name="Rusch D."/>
            <person name="Podicherti R."/>
            <person name="Tsui H.-C.T."/>
            <person name="Winkler M.E."/>
        </authorList>
    </citation>
    <scope>NUCLEOTIDE SEQUENCE</scope>
</reference>
<evidence type="ECO:0008006" key="2">
    <source>
        <dbReference type="Google" id="ProtNLM"/>
    </source>
</evidence>
<dbReference type="InterPro" id="IPR029055">
    <property type="entry name" value="Ntn_hydrolases_N"/>
</dbReference>